<dbReference type="EC" id="6.1.1.4" evidence="2"/>
<feature type="domain" description="Aminoacyl-tRNA synthetase class Ia" evidence="9">
    <location>
        <begin position="146"/>
        <end position="229"/>
    </location>
</feature>
<comment type="similarity">
    <text evidence="1">Belongs to the class-I aminoacyl-tRNA synthetase family.</text>
</comment>
<dbReference type="InterPro" id="IPR004493">
    <property type="entry name" value="Leu-tRNA-synth_Ia_arc/euk"/>
</dbReference>
<evidence type="ECO:0000259" key="11">
    <source>
        <dbReference type="Pfam" id="PF22947"/>
    </source>
</evidence>
<dbReference type="Gene3D" id="3.40.50.620">
    <property type="entry name" value="HUPs"/>
    <property type="match status" value="1"/>
</dbReference>
<evidence type="ECO:0000256" key="6">
    <source>
        <dbReference type="ARBA" id="ARBA00022917"/>
    </source>
</evidence>
<dbReference type="Proteomes" id="UP001142055">
    <property type="component" value="Chromosome 1"/>
</dbReference>
<keyword evidence="4" id="KW-0547">Nucleotide-binding</keyword>
<dbReference type="OMA" id="KFIEWQF"/>
<dbReference type="GO" id="GO:0005524">
    <property type="term" value="F:ATP binding"/>
    <property type="evidence" value="ECO:0007669"/>
    <property type="project" value="UniProtKB-KW"/>
</dbReference>
<dbReference type="EMBL" id="JAPWDV010000001">
    <property type="protein sequence ID" value="KAJ6225932.1"/>
    <property type="molecule type" value="Genomic_DNA"/>
</dbReference>
<dbReference type="GO" id="GO:0004823">
    <property type="term" value="F:leucine-tRNA ligase activity"/>
    <property type="evidence" value="ECO:0007669"/>
    <property type="project" value="UniProtKB-EC"/>
</dbReference>
<dbReference type="InterPro" id="IPR055416">
    <property type="entry name" value="RBD_LARS1"/>
</dbReference>
<reference evidence="13" key="1">
    <citation type="submission" date="2022-12" db="EMBL/GenBank/DDBJ databases">
        <title>Genome assemblies of Blomia tropicalis.</title>
        <authorList>
            <person name="Cui Y."/>
        </authorList>
    </citation>
    <scope>NUCLEOTIDE SEQUENCE</scope>
    <source>
        <tissue evidence="13">Adult mites</tissue>
    </source>
</reference>
<dbReference type="InterPro" id="IPR014729">
    <property type="entry name" value="Rossmann-like_a/b/a_fold"/>
</dbReference>
<comment type="caution">
    <text evidence="13">The sequence shown here is derived from an EMBL/GenBank/DDBJ whole genome shotgun (WGS) entry which is preliminary data.</text>
</comment>
<dbReference type="GO" id="GO:0002161">
    <property type="term" value="F:aminoacyl-tRNA deacylase activity"/>
    <property type="evidence" value="ECO:0007669"/>
    <property type="project" value="InterPro"/>
</dbReference>
<keyword evidence="14" id="KW-1185">Reference proteome</keyword>
<gene>
    <name evidence="13" type="ORF">RDWZM_004477</name>
</gene>
<sequence length="1313" mass="150919">MSSIIRADTGWFQRKINLRPALRGCHLVTDEVLKQVPEISQFQVGVCHLHIMHTSASLTLNENWDPDVREDMEMFLTSFVPETMPFRHICEGPDDMPAHVKACFLGTSLSLPITEDQFVCIKFSMNETNVKSTAKLTFFVNLESTIQSKWFEEKQFEIDPPVEGESDTEGKYLATFPYPYMNGRCHIGHSFSLSKLEFTIGYFRLKGKRCLLPFGFHCTGTPIKACADKLKREVELYGYPPQFPGDQDQVETKAEILNNEIVIKDKSKSKKSKLTAKSGTAKFQWQIMKSLGLNDEEIAKFIDANYWLYYFPEKWMEDLRRFGLRADWRRSFITTDINPYYDSFVRWQFIRLKDQNKIKYGKRYSIYSPKDNQPCMDHDRSSGEGVEPQEYTLVKIELLDKLESLSNVKSKIYLVAATLRPETMYGQTNCWIKPDMRYVAYSVIGGDVFISTMRSALNIAYQGLTECFGKVEVIAEIIGSDLIGAQLRAPMTSYDVIYALPMLTIKDDKGTGIVTSVPSDSPDDYAALMDLKNKEALRAKYNLADLTVLPYVPIPVIELPEYGNLSAVRICEEFKIKSQNDTEKLAQAKAKVYLSGFYEGVMLAGEHKGKKVSEAKPIIQDYMRSSGFGIKYMEPEKTVISRSGDECVVALCDQWFLEYGEPKWRELTEKLLHEQLNTYSDEVKKNFSSTLGWLKDHACSRQYGLGSRMPWAEEWLIESLSDSTIYMAYYTVVHHLQGGVLDGSGSSPIGIDAKDMTPSVWDYIFDISSNTFPDDCTIPREKLDTLKREFQYWYPLDLRVSGKDLVPNHLTYMLYNHTAIWPDKPERWPRSVRANGHLLLNNEKMSKSTGNFLTLSEAIDKYSADGVRFALADAGDGIEDANFIEKQAENGLLKLYAFIEWCKEIMDNIDSFRNDYELTRFEDKVFTNLMDDLIIKTDVNYENLMFKEALKTGFFEYQDARDKYRELCLRSGMHRKLLLRFIESQAILLTPICPHTSEYIYRTILKRNVSIQRAPWPKTELPNPIYLQMINYFIDSCHSFRIRYKTFLTQGSKSKQTKSTTLLKPTHATIYVARSFPKWQSIILSTLKSMYHENGNKLPENKLIAAKLTKIAELKKYMKKVMPFAEMRKQMFLDSGEIVFEDAAPFDEIEVLQSNYDYLLSTLDLCGLDFKYSDEAETKIQEDCCPQAPYIMFRVEPSVPLLIINRQPMVPAFETYVSIYQNDSIKNLANRLSKEIRNIKDGSKVKFSRFNDIVLGPRKFASPDSFEKNVTLVEPECMFDIDLANNVVKLVLDSSGGEPINLGNRLVYTITTD</sequence>
<name>A0A9Q0MK12_BLOTA</name>
<dbReference type="SUPFAM" id="SSF50677">
    <property type="entry name" value="ValRS/IleRS/LeuRS editing domain"/>
    <property type="match status" value="1"/>
</dbReference>
<dbReference type="Gene3D" id="3.90.740.10">
    <property type="entry name" value="Valyl/Leucyl/Isoleucyl-tRNA synthetase, editing domain"/>
    <property type="match status" value="1"/>
</dbReference>
<dbReference type="InterPro" id="IPR054509">
    <property type="entry name" value="LARS1_ULD"/>
</dbReference>
<keyword evidence="7" id="KW-0030">Aminoacyl-tRNA synthetase</keyword>
<dbReference type="InterPro" id="IPR009080">
    <property type="entry name" value="tRNAsynth_Ia_anticodon-bd"/>
</dbReference>
<accession>A0A9Q0MK12</accession>
<protein>
    <recommendedName>
        <fullName evidence="2">leucine--tRNA ligase</fullName>
        <ecNumber evidence="2">6.1.1.4</ecNumber>
    </recommendedName>
    <alternativeName>
        <fullName evidence="8">Leucyl-tRNA synthetase</fullName>
    </alternativeName>
</protein>
<dbReference type="InterPro" id="IPR013155">
    <property type="entry name" value="M/V/L/I-tRNA-synth_anticd-bd"/>
</dbReference>
<dbReference type="FunFam" id="3.90.740.10:FF:000001">
    <property type="entry name" value="Leucine--tRNA ligase, cytoplasmic"/>
    <property type="match status" value="1"/>
</dbReference>
<feature type="domain" description="Leucine--tRNA ligase ubiquitin-like" evidence="11">
    <location>
        <begin position="1196"/>
        <end position="1310"/>
    </location>
</feature>
<keyword evidence="5" id="KW-0067">ATP-binding</keyword>
<dbReference type="Pfam" id="PF24810">
    <property type="entry name" value="RBD_LARS1"/>
    <property type="match status" value="1"/>
</dbReference>
<dbReference type="SUPFAM" id="SSF111038">
    <property type="entry name" value="YjbQ-like"/>
    <property type="match status" value="1"/>
</dbReference>
<dbReference type="GO" id="GO:0006429">
    <property type="term" value="P:leucyl-tRNA aminoacylation"/>
    <property type="evidence" value="ECO:0007669"/>
    <property type="project" value="InterPro"/>
</dbReference>
<evidence type="ECO:0000256" key="7">
    <source>
        <dbReference type="ARBA" id="ARBA00023146"/>
    </source>
</evidence>
<keyword evidence="6" id="KW-0648">Protein biosynthesis</keyword>
<evidence type="ECO:0000256" key="5">
    <source>
        <dbReference type="ARBA" id="ARBA00022840"/>
    </source>
</evidence>
<dbReference type="NCBIfam" id="TIGR00149">
    <property type="entry name" value="TIGR00149_YjbQ"/>
    <property type="match status" value="1"/>
</dbReference>
<dbReference type="InterPro" id="IPR035917">
    <property type="entry name" value="YjbQ-like_sf"/>
</dbReference>
<organism evidence="13 14">
    <name type="scientific">Blomia tropicalis</name>
    <name type="common">Mite</name>
    <dbReference type="NCBI Taxonomy" id="40697"/>
    <lineage>
        <taxon>Eukaryota</taxon>
        <taxon>Metazoa</taxon>
        <taxon>Ecdysozoa</taxon>
        <taxon>Arthropoda</taxon>
        <taxon>Chelicerata</taxon>
        <taxon>Arachnida</taxon>
        <taxon>Acari</taxon>
        <taxon>Acariformes</taxon>
        <taxon>Sarcoptiformes</taxon>
        <taxon>Astigmata</taxon>
        <taxon>Glycyphagoidea</taxon>
        <taxon>Echimyopodidae</taxon>
        <taxon>Blomia</taxon>
    </lineage>
</organism>
<dbReference type="NCBIfam" id="TIGR00395">
    <property type="entry name" value="leuS_arch"/>
    <property type="match status" value="1"/>
</dbReference>
<feature type="domain" description="Leucine--tRNA ligase RagD-binding" evidence="12">
    <location>
        <begin position="1072"/>
        <end position="1141"/>
    </location>
</feature>
<evidence type="ECO:0000256" key="8">
    <source>
        <dbReference type="ARBA" id="ARBA00030520"/>
    </source>
</evidence>
<evidence type="ECO:0000256" key="1">
    <source>
        <dbReference type="ARBA" id="ARBA00005594"/>
    </source>
</evidence>
<dbReference type="SUPFAM" id="SSF52374">
    <property type="entry name" value="Nucleotidylyl transferase"/>
    <property type="match status" value="1"/>
</dbReference>
<evidence type="ECO:0000259" key="9">
    <source>
        <dbReference type="Pfam" id="PF00133"/>
    </source>
</evidence>
<evidence type="ECO:0000313" key="13">
    <source>
        <dbReference type="EMBL" id="KAJ6225932.1"/>
    </source>
</evidence>
<dbReference type="Pfam" id="PF22947">
    <property type="entry name" value="ULD_3"/>
    <property type="match status" value="1"/>
</dbReference>
<dbReference type="CDD" id="cd07959">
    <property type="entry name" value="Anticodon_Ia_Leu_AEc"/>
    <property type="match status" value="1"/>
</dbReference>
<evidence type="ECO:0000256" key="3">
    <source>
        <dbReference type="ARBA" id="ARBA00022598"/>
    </source>
</evidence>
<dbReference type="InterPro" id="IPR002300">
    <property type="entry name" value="aa-tRNA-synth_Ia"/>
</dbReference>
<proteinExistence type="inferred from homology"/>
<dbReference type="Pfam" id="PF01894">
    <property type="entry name" value="YjbQ"/>
    <property type="match status" value="1"/>
</dbReference>
<feature type="domain" description="Aminoacyl-tRNA synthetase class Ia" evidence="9">
    <location>
        <begin position="305"/>
        <end position="882"/>
    </location>
</feature>
<dbReference type="PANTHER" id="PTHR45794:SF1">
    <property type="entry name" value="LEUCINE--TRNA LIGASE, CYTOPLASMIC"/>
    <property type="match status" value="1"/>
</dbReference>
<evidence type="ECO:0000259" key="12">
    <source>
        <dbReference type="Pfam" id="PF24810"/>
    </source>
</evidence>
<dbReference type="Gene3D" id="2.60.120.460">
    <property type="entry name" value="YjbQ-like"/>
    <property type="match status" value="1"/>
</dbReference>
<dbReference type="InterPro" id="IPR009008">
    <property type="entry name" value="Val/Leu/Ile-tRNA-synth_edit"/>
</dbReference>
<dbReference type="Pfam" id="PF08264">
    <property type="entry name" value="Anticodon_1"/>
    <property type="match status" value="1"/>
</dbReference>
<dbReference type="PANTHER" id="PTHR45794">
    <property type="entry name" value="LEUCYL-TRNA SYNTHETASE"/>
    <property type="match status" value="1"/>
</dbReference>
<dbReference type="Gene3D" id="1.10.730.10">
    <property type="entry name" value="Isoleucyl-tRNA Synthetase, Domain 1"/>
    <property type="match status" value="1"/>
</dbReference>
<dbReference type="InterPro" id="IPR001602">
    <property type="entry name" value="UPF0047_YjbQ-like"/>
</dbReference>
<keyword evidence="3" id="KW-0436">Ligase</keyword>
<evidence type="ECO:0000313" key="14">
    <source>
        <dbReference type="Proteomes" id="UP001142055"/>
    </source>
</evidence>
<feature type="domain" description="Methionyl/Valyl/Leucyl/Isoleucyl-tRNA synthetase anticodon-binding" evidence="10">
    <location>
        <begin position="923"/>
        <end position="1032"/>
    </location>
</feature>
<evidence type="ECO:0000256" key="2">
    <source>
        <dbReference type="ARBA" id="ARBA00013164"/>
    </source>
</evidence>
<evidence type="ECO:0000259" key="10">
    <source>
        <dbReference type="Pfam" id="PF08264"/>
    </source>
</evidence>
<dbReference type="Pfam" id="PF00133">
    <property type="entry name" value="tRNA-synt_1"/>
    <property type="match status" value="2"/>
</dbReference>
<dbReference type="SUPFAM" id="SSF47323">
    <property type="entry name" value="Anticodon-binding domain of a subclass of class I aminoacyl-tRNA synthetases"/>
    <property type="match status" value="1"/>
</dbReference>
<evidence type="ECO:0000256" key="4">
    <source>
        <dbReference type="ARBA" id="ARBA00022741"/>
    </source>
</evidence>